<feature type="region of interest" description="Disordered" evidence="1">
    <location>
        <begin position="70"/>
        <end position="109"/>
    </location>
</feature>
<accession>A0ABX4KIC8</accession>
<comment type="caution">
    <text evidence="2">The sequence shown here is derived from an EMBL/GenBank/DDBJ whole genome shotgun (WGS) entry which is preliminary data.</text>
</comment>
<evidence type="ECO:0000313" key="3">
    <source>
        <dbReference type="Proteomes" id="UP000222523"/>
    </source>
</evidence>
<organism evidence="2 3">
    <name type="scientific">Nostoc linckia z7</name>
    <dbReference type="NCBI Taxonomy" id="1628745"/>
    <lineage>
        <taxon>Bacteria</taxon>
        <taxon>Bacillati</taxon>
        <taxon>Cyanobacteriota</taxon>
        <taxon>Cyanophyceae</taxon>
        <taxon>Nostocales</taxon>
        <taxon>Nostocaceae</taxon>
        <taxon>Nostoc</taxon>
    </lineage>
</organism>
<dbReference type="EMBL" id="LAHC01000060">
    <property type="protein sequence ID" value="PHJ94416.1"/>
    <property type="molecule type" value="Genomic_DNA"/>
</dbReference>
<protein>
    <submittedName>
        <fullName evidence="2">Uncharacterized protein</fullName>
    </submittedName>
</protein>
<feature type="compositionally biased region" description="Basic and acidic residues" evidence="1">
    <location>
        <begin position="100"/>
        <end position="109"/>
    </location>
</feature>
<proteinExistence type="predicted"/>
<reference evidence="2 3" key="1">
    <citation type="submission" date="2015-02" db="EMBL/GenBank/DDBJ databases">
        <title>Nostoc linckia genome annotation.</title>
        <authorList>
            <person name="Zhou Z."/>
        </authorList>
    </citation>
    <scope>NUCLEOTIDE SEQUENCE [LARGE SCALE GENOMIC DNA]</scope>
    <source>
        <strain evidence="3">z7</strain>
    </source>
</reference>
<dbReference type="Proteomes" id="UP000222523">
    <property type="component" value="Unassembled WGS sequence"/>
</dbReference>
<name>A0ABX4KIC8_NOSLI</name>
<keyword evidence="3" id="KW-1185">Reference proteome</keyword>
<evidence type="ECO:0000313" key="2">
    <source>
        <dbReference type="EMBL" id="PHJ94416.1"/>
    </source>
</evidence>
<feature type="compositionally biased region" description="Gly residues" evidence="1">
    <location>
        <begin position="78"/>
        <end position="90"/>
    </location>
</feature>
<sequence length="109" mass="11501">METYTTVNASGKVNPVPIGSLNIFPWPFMNASYRTGTYAVSYTFTDFCNNCVRHILDSLSSVSAISRLAGEGERARGKGQGARGKGQGARGKGKGARGKGKGERVKGKG</sequence>
<gene>
    <name evidence="2" type="ORF">VF04_22535</name>
</gene>
<evidence type="ECO:0000256" key="1">
    <source>
        <dbReference type="SAM" id="MobiDB-lite"/>
    </source>
</evidence>